<dbReference type="InterPro" id="IPR037066">
    <property type="entry name" value="Plug_dom_sf"/>
</dbReference>
<organism evidence="1 2">
    <name type="scientific">Flavivirga algicola</name>
    <dbReference type="NCBI Taxonomy" id="2729136"/>
    <lineage>
        <taxon>Bacteria</taxon>
        <taxon>Pseudomonadati</taxon>
        <taxon>Bacteroidota</taxon>
        <taxon>Flavobacteriia</taxon>
        <taxon>Flavobacteriales</taxon>
        <taxon>Flavobacteriaceae</taxon>
        <taxon>Flavivirga</taxon>
    </lineage>
</organism>
<evidence type="ECO:0000313" key="1">
    <source>
        <dbReference type="EMBL" id="NMH89088.1"/>
    </source>
</evidence>
<gene>
    <name evidence="1" type="ORF">HHX25_16370</name>
</gene>
<keyword evidence="2" id="KW-1185">Reference proteome</keyword>
<protein>
    <recommendedName>
        <fullName evidence="3">TonB-dependent receptor plug domain-containing protein</fullName>
    </recommendedName>
</protein>
<evidence type="ECO:0008006" key="3">
    <source>
        <dbReference type="Google" id="ProtNLM"/>
    </source>
</evidence>
<name>A0ABX1S2F0_9FLAO</name>
<proteinExistence type="predicted"/>
<dbReference type="RefSeq" id="WP_169675735.1">
    <property type="nucleotide sequence ID" value="NZ_JABBHF010000010.1"/>
</dbReference>
<dbReference type="Gene3D" id="2.170.130.10">
    <property type="entry name" value="TonB-dependent receptor, plug domain"/>
    <property type="match status" value="1"/>
</dbReference>
<accession>A0ABX1S2F0</accession>
<reference evidence="1 2" key="1">
    <citation type="submission" date="2020-04" db="EMBL/GenBank/DDBJ databases">
        <title>A Flavivirga sp. nov.</title>
        <authorList>
            <person name="Sun X."/>
        </authorList>
    </citation>
    <scope>NUCLEOTIDE SEQUENCE [LARGE SCALE GENOMIC DNA]</scope>
    <source>
        <strain evidence="1 2">Y03</strain>
    </source>
</reference>
<sequence>MINSKKNKFGLVLIVVISLINLKAISQEKQNNIIEKANKTLKLQKKSPLYILNDKIVSKRMIMLIQKESIDSVSIIRPKNAFEKYGEKGRNGVVEVYSKKMLRLIENKHVSEIEKHTLKAFLLKTSSKEEIPNYNKALIIIDNKQRDKTILDSIIMPNVASIAFRTGKEIEVKKKYGKASKNGVILVKTIDRESSLRKYHEFLLKNKSMIFVIDGIPSTFNVAKSLNPLKIQSVNILKGEAATKIYKERGKNGAVLIFLKKPKKN</sequence>
<comment type="caution">
    <text evidence="1">The sequence shown here is derived from an EMBL/GenBank/DDBJ whole genome shotgun (WGS) entry which is preliminary data.</text>
</comment>
<evidence type="ECO:0000313" key="2">
    <source>
        <dbReference type="Proteomes" id="UP000746690"/>
    </source>
</evidence>
<dbReference type="EMBL" id="JABBHF010000010">
    <property type="protein sequence ID" value="NMH89088.1"/>
    <property type="molecule type" value="Genomic_DNA"/>
</dbReference>
<dbReference type="Proteomes" id="UP000746690">
    <property type="component" value="Unassembled WGS sequence"/>
</dbReference>